<reference evidence="2" key="1">
    <citation type="journal article" date="2013" name="Ind. Biotechnol.">
        <title>Comparative genomics analysis of Trichoderma reesei strains.</title>
        <authorList>
            <person name="Koike H."/>
            <person name="Aerts A."/>
            <person name="LaButti K."/>
            <person name="Grigoriev I.V."/>
            <person name="Baker S.E."/>
        </authorList>
    </citation>
    <scope>NUCLEOTIDE SEQUENCE [LARGE SCALE GENOMIC DNA]</scope>
    <source>
        <strain evidence="2">ATCC 56765 / BCRC 32924 / NRRL 11460 / Rut C-30</strain>
    </source>
</reference>
<name>A0A024S4Y4_HYPJR</name>
<dbReference type="KEGG" id="trr:M419DRAFT_37617"/>
<gene>
    <name evidence="1" type="ORF">M419DRAFT_37617</name>
</gene>
<protein>
    <submittedName>
        <fullName evidence="1">Uncharacterized protein</fullName>
    </submittedName>
</protein>
<proteinExistence type="predicted"/>
<dbReference type="Proteomes" id="UP000024376">
    <property type="component" value="Unassembled WGS sequence"/>
</dbReference>
<dbReference type="OrthoDB" id="4895466at2759"/>
<dbReference type="AlphaFoldDB" id="A0A024S4Y4"/>
<accession>A0A024S4Y4</accession>
<evidence type="ECO:0000313" key="1">
    <source>
        <dbReference type="EMBL" id="ETR99555.1"/>
    </source>
</evidence>
<dbReference type="EMBL" id="KI911156">
    <property type="protein sequence ID" value="ETR99555.1"/>
    <property type="molecule type" value="Genomic_DNA"/>
</dbReference>
<evidence type="ECO:0000313" key="2">
    <source>
        <dbReference type="Proteomes" id="UP000024376"/>
    </source>
</evidence>
<sequence>MSKQKDEKASPTMLLVEAQHVEGLLFKTSTPPVIKTMTRKQAEAVIHPLLERLPSGGWRNDEVHQTLASTVTKQMVMVLAPGLRATLREWAKKRDQPTILRWTEESASLNIQQIEWTETPAGEVLEDMMKLSDDPKLGETVNRQKLQSLICLLKLHLAQKGPHHLEWVTEDSDDGNAGARKTARQLFQQVKAEVRQEVKAGVMKLVMSGPERNLAEPRR</sequence>
<dbReference type="HOGENOM" id="CLU_1262326_0_0_1"/>
<organism evidence="1 2">
    <name type="scientific">Hypocrea jecorina (strain ATCC 56765 / BCRC 32924 / NRRL 11460 / Rut C-30)</name>
    <name type="common">Trichoderma reesei</name>
    <dbReference type="NCBI Taxonomy" id="1344414"/>
    <lineage>
        <taxon>Eukaryota</taxon>
        <taxon>Fungi</taxon>
        <taxon>Dikarya</taxon>
        <taxon>Ascomycota</taxon>
        <taxon>Pezizomycotina</taxon>
        <taxon>Sordariomycetes</taxon>
        <taxon>Hypocreomycetidae</taxon>
        <taxon>Hypocreales</taxon>
        <taxon>Hypocreaceae</taxon>
        <taxon>Trichoderma</taxon>
    </lineage>
</organism>